<gene>
    <name evidence="4" type="ORF">G7071_07830</name>
</gene>
<name>A0A6G7YFA4_9ACTN</name>
<evidence type="ECO:0000313" key="5">
    <source>
        <dbReference type="Proteomes" id="UP000502035"/>
    </source>
</evidence>
<feature type="region of interest" description="Disordered" evidence="2">
    <location>
        <begin position="146"/>
        <end position="221"/>
    </location>
</feature>
<keyword evidence="1" id="KW-0597">Phosphoprotein</keyword>
<reference evidence="4 5" key="1">
    <citation type="submission" date="2020-03" db="EMBL/GenBank/DDBJ databases">
        <title>Nocardioides sp. nov., isolated from fish.</title>
        <authorList>
            <person name="Hyun D.-W."/>
            <person name="Bae J.-W."/>
        </authorList>
    </citation>
    <scope>NUCLEOTIDE SEQUENCE [LARGE SCALE GENOMIC DNA]</scope>
    <source>
        <strain evidence="4 5">HDW12A</strain>
    </source>
</reference>
<keyword evidence="5" id="KW-1185">Reference proteome</keyword>
<dbReference type="KEGG" id="npi:G7071_07830"/>
<dbReference type="EMBL" id="CP049866">
    <property type="protein sequence ID" value="QIK75356.1"/>
    <property type="molecule type" value="Genomic_DNA"/>
</dbReference>
<feature type="domain" description="FHA" evidence="3">
    <location>
        <begin position="245"/>
        <end position="305"/>
    </location>
</feature>
<dbReference type="Gene3D" id="2.60.200.20">
    <property type="match status" value="1"/>
</dbReference>
<proteinExistence type="predicted"/>
<protein>
    <submittedName>
        <fullName evidence="4">FHA domain-containing protein</fullName>
    </submittedName>
</protein>
<dbReference type="InterPro" id="IPR008984">
    <property type="entry name" value="SMAD_FHA_dom_sf"/>
</dbReference>
<dbReference type="AlphaFoldDB" id="A0A6G7YFA4"/>
<dbReference type="PROSITE" id="PS50006">
    <property type="entry name" value="FHA_DOMAIN"/>
    <property type="match status" value="1"/>
</dbReference>
<dbReference type="Proteomes" id="UP000502035">
    <property type="component" value="Chromosome"/>
</dbReference>
<evidence type="ECO:0000313" key="4">
    <source>
        <dbReference type="EMBL" id="QIK75356.1"/>
    </source>
</evidence>
<evidence type="ECO:0000259" key="3">
    <source>
        <dbReference type="PROSITE" id="PS50006"/>
    </source>
</evidence>
<dbReference type="InterPro" id="IPR000253">
    <property type="entry name" value="FHA_dom"/>
</dbReference>
<accession>A0A6G7YFA4</accession>
<evidence type="ECO:0000256" key="1">
    <source>
        <dbReference type="ARBA" id="ARBA00022553"/>
    </source>
</evidence>
<dbReference type="SUPFAM" id="SSF49879">
    <property type="entry name" value="SMAD/FHA domain"/>
    <property type="match status" value="1"/>
</dbReference>
<dbReference type="RefSeq" id="WP_166317043.1">
    <property type="nucleotide sequence ID" value="NZ_CP049866.1"/>
</dbReference>
<sequence>MSDHAVRRRTFAPGDSYAVVGDRVTALIAAEGRDRVAALWDLVERGQDFETVLDVLVAGGLSNLPAFALVGHGDRVRVLVRGDVTVTVVGADGPIEVVHEPGTMWSERSVEGVTGGRIVAGSSTEPELVVIDGIVRASVMHFGDRETPVEGGQALSTSDQEPPVADGRESPVVEGPAPDLAPTPEVPAQAEDDHDGQTTVGSPVDGLDRPRLGTPGQQQAPAVVAHPVAKLIFSTGEVLDVDRVILVGRAPEAHRFASSDLPRLVTVASPSHEISSTHLEIRPGAGADHGMAVVTDMGSTNGTVLVQPGLPPEDLQAGIAVSLIPGAILDLGDGVTIQTTNP</sequence>
<organism evidence="4 5">
    <name type="scientific">Nocardioides piscis</name>
    <dbReference type="NCBI Taxonomy" id="2714938"/>
    <lineage>
        <taxon>Bacteria</taxon>
        <taxon>Bacillati</taxon>
        <taxon>Actinomycetota</taxon>
        <taxon>Actinomycetes</taxon>
        <taxon>Propionibacteriales</taxon>
        <taxon>Nocardioidaceae</taxon>
        <taxon>Nocardioides</taxon>
    </lineage>
</organism>
<evidence type="ECO:0000256" key="2">
    <source>
        <dbReference type="SAM" id="MobiDB-lite"/>
    </source>
</evidence>